<dbReference type="FunFam" id="3.40.50.1380:FF:000001">
    <property type="entry name" value="Bifunctional purine biosynthesis protein PurH"/>
    <property type="match status" value="1"/>
</dbReference>
<dbReference type="HOGENOM" id="CLU_016316_5_2_6"/>
<keyword evidence="5 10" id="KW-0658">Purine biosynthesis</keyword>
<evidence type="ECO:0000256" key="8">
    <source>
        <dbReference type="ARBA" id="ARBA00050488"/>
    </source>
</evidence>
<evidence type="ECO:0000256" key="2">
    <source>
        <dbReference type="ARBA" id="ARBA00004954"/>
    </source>
</evidence>
<dbReference type="OrthoDB" id="9802065at2"/>
<comment type="domain">
    <text evidence="10">The IMP cyclohydrolase activity resides in the N-terminal region.</text>
</comment>
<dbReference type="Proteomes" id="UP000032414">
    <property type="component" value="Chromosome I"/>
</dbReference>
<dbReference type="KEGG" id="tmc:LMI_0801"/>
<dbReference type="InterPro" id="IPR016193">
    <property type="entry name" value="Cytidine_deaminase-like"/>
</dbReference>
<comment type="catalytic activity">
    <reaction evidence="8 10">
        <text>(6R)-10-formyltetrahydrofolate + 5-amino-1-(5-phospho-beta-D-ribosyl)imidazole-4-carboxamide = 5-formamido-1-(5-phospho-D-ribosyl)imidazole-4-carboxamide + (6S)-5,6,7,8-tetrahydrofolate</text>
        <dbReference type="Rhea" id="RHEA:22192"/>
        <dbReference type="ChEBI" id="CHEBI:57453"/>
        <dbReference type="ChEBI" id="CHEBI:58467"/>
        <dbReference type="ChEBI" id="CHEBI:58475"/>
        <dbReference type="ChEBI" id="CHEBI:195366"/>
        <dbReference type="EC" id="2.1.2.3"/>
    </reaction>
</comment>
<dbReference type="Gene3D" id="3.40.140.20">
    <property type="match status" value="2"/>
</dbReference>
<evidence type="ECO:0000256" key="9">
    <source>
        <dbReference type="ARBA" id="ARBA00050687"/>
    </source>
</evidence>
<dbReference type="Pfam" id="PF02142">
    <property type="entry name" value="MGS"/>
    <property type="match status" value="1"/>
</dbReference>
<protein>
    <recommendedName>
        <fullName evidence="10">Bifunctional purine biosynthesis protein PurH</fullName>
    </recommendedName>
    <domain>
        <recommendedName>
            <fullName evidence="10">Phosphoribosylaminoimidazolecarboxamide formyltransferase</fullName>
            <ecNumber evidence="10">2.1.2.3</ecNumber>
        </recommendedName>
        <alternativeName>
            <fullName evidence="10">AICAR transformylase</fullName>
        </alternativeName>
    </domain>
    <domain>
        <recommendedName>
            <fullName evidence="10">IMP cyclohydrolase</fullName>
            <ecNumber evidence="10">3.5.4.10</ecNumber>
        </recommendedName>
        <alternativeName>
            <fullName evidence="10">ATIC</fullName>
        </alternativeName>
        <alternativeName>
            <fullName evidence="10">IMP synthase</fullName>
        </alternativeName>
        <alternativeName>
            <fullName evidence="10">Inosinicase</fullName>
        </alternativeName>
    </domain>
</protein>
<comment type="pathway">
    <text evidence="2 10">Purine metabolism; IMP biosynthesis via de novo pathway; 5-formamido-1-(5-phospho-D-ribosyl)imidazole-4-carboxamide from 5-amino-1-(5-phospho-D-ribosyl)imidazole-4-carboxamide (10-formyl THF route): step 1/1.</text>
</comment>
<dbReference type="GO" id="GO:0003937">
    <property type="term" value="F:IMP cyclohydrolase activity"/>
    <property type="evidence" value="ECO:0007669"/>
    <property type="project" value="UniProtKB-UniRule"/>
</dbReference>
<comment type="pathway">
    <text evidence="1 10">Purine metabolism; IMP biosynthesis via de novo pathway; IMP from 5-formamido-1-(5-phospho-D-ribosyl)imidazole-4-carboxamide: step 1/1.</text>
</comment>
<dbReference type="PANTHER" id="PTHR11692">
    <property type="entry name" value="BIFUNCTIONAL PURINE BIOSYNTHESIS PROTEIN PURH"/>
    <property type="match status" value="1"/>
</dbReference>
<comment type="catalytic activity">
    <reaction evidence="9 10">
        <text>IMP + H2O = 5-formamido-1-(5-phospho-D-ribosyl)imidazole-4-carboxamide</text>
        <dbReference type="Rhea" id="RHEA:18445"/>
        <dbReference type="ChEBI" id="CHEBI:15377"/>
        <dbReference type="ChEBI" id="CHEBI:58053"/>
        <dbReference type="ChEBI" id="CHEBI:58467"/>
        <dbReference type="EC" id="3.5.4.10"/>
    </reaction>
</comment>
<dbReference type="RefSeq" id="WP_045098584.1">
    <property type="nucleotide sequence ID" value="NZ_CP020614.1"/>
</dbReference>
<dbReference type="SUPFAM" id="SSF53927">
    <property type="entry name" value="Cytidine deaminase-like"/>
    <property type="match status" value="1"/>
</dbReference>
<dbReference type="HAMAP" id="MF_00139">
    <property type="entry name" value="PurH"/>
    <property type="match status" value="1"/>
</dbReference>
<dbReference type="FunFam" id="3.40.140.20:FF:000002">
    <property type="entry name" value="Bifunctional purine biosynthesis protein PurH"/>
    <property type="match status" value="1"/>
</dbReference>
<dbReference type="AlphaFoldDB" id="A0A098GCA9"/>
<dbReference type="Pfam" id="PF01808">
    <property type="entry name" value="AICARFT_IMPCHas"/>
    <property type="match status" value="1"/>
</dbReference>
<dbReference type="SUPFAM" id="SSF52335">
    <property type="entry name" value="Methylglyoxal synthase-like"/>
    <property type="match status" value="1"/>
</dbReference>
<comment type="similarity">
    <text evidence="3 10">Belongs to the PurH family.</text>
</comment>
<dbReference type="UniPathway" id="UPA00074">
    <property type="reaction ID" value="UER00133"/>
</dbReference>
<dbReference type="PIRSF" id="PIRSF000414">
    <property type="entry name" value="AICARFT_IMPCHas"/>
    <property type="match status" value="1"/>
</dbReference>
<dbReference type="GO" id="GO:0004643">
    <property type="term" value="F:phosphoribosylaminoimidazolecarboxamide formyltransferase activity"/>
    <property type="evidence" value="ECO:0007669"/>
    <property type="project" value="UniProtKB-UniRule"/>
</dbReference>
<dbReference type="SMART" id="SM00798">
    <property type="entry name" value="AICARFT_IMPCHas"/>
    <property type="match status" value="1"/>
</dbReference>
<dbReference type="InterPro" id="IPR002695">
    <property type="entry name" value="PurH-like"/>
</dbReference>
<dbReference type="InterPro" id="IPR011607">
    <property type="entry name" value="MGS-like_dom"/>
</dbReference>
<dbReference type="NCBIfam" id="TIGR00355">
    <property type="entry name" value="purH"/>
    <property type="match status" value="1"/>
</dbReference>
<evidence type="ECO:0000313" key="11">
    <source>
        <dbReference type="EMBL" id="CEG60124.1"/>
    </source>
</evidence>
<keyword evidence="6 10" id="KW-0378">Hydrolase</keyword>
<dbReference type="PROSITE" id="PS51855">
    <property type="entry name" value="MGS"/>
    <property type="match status" value="1"/>
</dbReference>
<evidence type="ECO:0000256" key="7">
    <source>
        <dbReference type="ARBA" id="ARBA00023268"/>
    </source>
</evidence>
<evidence type="ECO:0000256" key="4">
    <source>
        <dbReference type="ARBA" id="ARBA00022679"/>
    </source>
</evidence>
<dbReference type="GO" id="GO:0006189">
    <property type="term" value="P:'de novo' IMP biosynthetic process"/>
    <property type="evidence" value="ECO:0007669"/>
    <property type="project" value="UniProtKB-UniRule"/>
</dbReference>
<dbReference type="EMBL" id="LN614830">
    <property type="protein sequence ID" value="CEG60124.1"/>
    <property type="molecule type" value="Genomic_DNA"/>
</dbReference>
<dbReference type="EC" id="3.5.4.10" evidence="10"/>
<sequence>MMNKQEFCPFTPKRALLSVSDKRGLVELAKTLHEQGVELVATGNTAALLTKNQLPVTDVSECTQFPEMLDGRVKTLHPAIHAGLLARDLPEDDKVLQAHQIKRIDLLIVNLYPFEQVISHHDCDFQKAIENIDIGGPAMVRAAAKNHTRVFVVVTPDDYGLLSKYVRAQKVPANWGFELAKKAFAHTAAYDAAIANYLGTLNEKREPSGFPSTLTCQFHKRYELRYGENPHQQAIFYTDKNPPAGSLATAKTLQGKQLSYNNLLDADAAFDCVKSFPLETPTCVIVKHGNPCGIALGNTQLNAYLRAYQTDPTSSFGGILAFNQLLTAETAQAILEKQFAEVIIAPAISEEAQSILSTKPNIRVLSTGEWQTNSEFKLDMRHVDGGLLVQEHDDFLVSDEEFKTATQQKPSEQQVQDLLFAWIAVKHVKSNAIVFAKDGATIGIGAGQTSRVMSTRIGLWQAQQANLSTQGAVMASDAFIPFADSIELAAKAGISAIIQPGGSVRDKEVIEAANKAGIIMVFTGYRHFKH</sequence>
<evidence type="ECO:0000256" key="3">
    <source>
        <dbReference type="ARBA" id="ARBA00007667"/>
    </source>
</evidence>
<dbReference type="FunFam" id="3.40.140.20:FF:000001">
    <property type="entry name" value="Bifunctional purine biosynthesis protein PurH"/>
    <property type="match status" value="1"/>
</dbReference>
<dbReference type="SMART" id="SM00851">
    <property type="entry name" value="MGS"/>
    <property type="match status" value="1"/>
</dbReference>
<dbReference type="STRING" id="451.B6N58_11420"/>
<evidence type="ECO:0000313" key="12">
    <source>
        <dbReference type="Proteomes" id="UP000032414"/>
    </source>
</evidence>
<dbReference type="InterPro" id="IPR024051">
    <property type="entry name" value="AICAR_Tfase_dup_dom_sf"/>
</dbReference>
<dbReference type="PANTHER" id="PTHR11692:SF0">
    <property type="entry name" value="BIFUNCTIONAL PURINE BIOSYNTHESIS PROTEIN ATIC"/>
    <property type="match status" value="1"/>
</dbReference>
<keyword evidence="7 10" id="KW-0511">Multifunctional enzyme</keyword>
<dbReference type="InterPro" id="IPR036914">
    <property type="entry name" value="MGS-like_dom_sf"/>
</dbReference>
<name>A0A098GCA9_LEGMI</name>
<organism evidence="11 12">
    <name type="scientific">Legionella micdadei</name>
    <name type="common">Tatlockia micdadei</name>
    <dbReference type="NCBI Taxonomy" id="451"/>
    <lineage>
        <taxon>Bacteria</taxon>
        <taxon>Pseudomonadati</taxon>
        <taxon>Pseudomonadota</taxon>
        <taxon>Gammaproteobacteria</taxon>
        <taxon>Legionellales</taxon>
        <taxon>Legionellaceae</taxon>
        <taxon>Legionella</taxon>
    </lineage>
</organism>
<reference evidence="12" key="1">
    <citation type="submission" date="2014-09" db="EMBL/GenBank/DDBJ databases">
        <authorList>
            <person name="Gomez-Valero L."/>
        </authorList>
    </citation>
    <scope>NUCLEOTIDE SEQUENCE [LARGE SCALE GENOMIC DNA]</scope>
    <source>
        <strain evidence="12">ATCC33218</strain>
    </source>
</reference>
<keyword evidence="4 10" id="KW-0808">Transferase</keyword>
<evidence type="ECO:0000256" key="6">
    <source>
        <dbReference type="ARBA" id="ARBA00022801"/>
    </source>
</evidence>
<gene>
    <name evidence="10 11" type="primary">purH</name>
    <name evidence="11" type="ORF">LMI_0801</name>
</gene>
<dbReference type="CDD" id="cd01421">
    <property type="entry name" value="IMPCH"/>
    <property type="match status" value="1"/>
</dbReference>
<evidence type="ECO:0000256" key="1">
    <source>
        <dbReference type="ARBA" id="ARBA00004844"/>
    </source>
</evidence>
<dbReference type="EC" id="2.1.2.3" evidence="10"/>
<proteinExistence type="inferred from homology"/>
<dbReference type="GO" id="GO:0005829">
    <property type="term" value="C:cytosol"/>
    <property type="evidence" value="ECO:0007669"/>
    <property type="project" value="TreeGrafter"/>
</dbReference>
<dbReference type="Gene3D" id="3.40.50.1380">
    <property type="entry name" value="Methylglyoxal synthase-like domain"/>
    <property type="match status" value="1"/>
</dbReference>
<accession>A0A098GCA9</accession>
<evidence type="ECO:0000256" key="10">
    <source>
        <dbReference type="HAMAP-Rule" id="MF_00139"/>
    </source>
</evidence>
<dbReference type="NCBIfam" id="NF002049">
    <property type="entry name" value="PRK00881.1"/>
    <property type="match status" value="1"/>
</dbReference>
<evidence type="ECO:0000256" key="5">
    <source>
        <dbReference type="ARBA" id="ARBA00022755"/>
    </source>
</evidence>